<reference evidence="1" key="1">
    <citation type="submission" date="2018-02" db="EMBL/GenBank/DDBJ databases">
        <title>Rhizophora mucronata_Transcriptome.</title>
        <authorList>
            <person name="Meera S.P."/>
            <person name="Sreeshan A."/>
            <person name="Augustine A."/>
        </authorList>
    </citation>
    <scope>NUCLEOTIDE SEQUENCE</scope>
    <source>
        <tissue evidence="1">Leaf</tissue>
    </source>
</reference>
<evidence type="ECO:0000313" key="1">
    <source>
        <dbReference type="EMBL" id="MBX44337.1"/>
    </source>
</evidence>
<accession>A0A2P2NPB5</accession>
<organism evidence="1">
    <name type="scientific">Rhizophora mucronata</name>
    <name type="common">Asiatic mangrove</name>
    <dbReference type="NCBI Taxonomy" id="61149"/>
    <lineage>
        <taxon>Eukaryota</taxon>
        <taxon>Viridiplantae</taxon>
        <taxon>Streptophyta</taxon>
        <taxon>Embryophyta</taxon>
        <taxon>Tracheophyta</taxon>
        <taxon>Spermatophyta</taxon>
        <taxon>Magnoliopsida</taxon>
        <taxon>eudicotyledons</taxon>
        <taxon>Gunneridae</taxon>
        <taxon>Pentapetalae</taxon>
        <taxon>rosids</taxon>
        <taxon>fabids</taxon>
        <taxon>Malpighiales</taxon>
        <taxon>Rhizophoraceae</taxon>
        <taxon>Rhizophora</taxon>
    </lineage>
</organism>
<name>A0A2P2NPB5_RHIMU</name>
<dbReference type="AlphaFoldDB" id="A0A2P2NPB5"/>
<sequence length="24" mass="2932">MMMFGKMYSKKRGQHLRQIFLQDG</sequence>
<proteinExistence type="predicted"/>
<dbReference type="EMBL" id="GGEC01063853">
    <property type="protein sequence ID" value="MBX44337.1"/>
    <property type="molecule type" value="Transcribed_RNA"/>
</dbReference>
<protein>
    <submittedName>
        <fullName evidence="1">Uncharacterized protein</fullName>
    </submittedName>
</protein>